<sequence length="351" mass="39291">MPIIRLVILASLYLFLMPLPVFSQATAAPRVTFGQLLGTPAMEKEENTAAKEKAEKIRKFLQLIEENGRKSLTDFQNRSGYKNTPDDEISFSDNIASFVISPVPTLHPELAKIISGTDLHMGQPNVLPIKSTYTISLLGDSMTDTLGKELTHLKILLKEAYPQTDFYLMNYGQGATDIENGLFRLTNRTQYEGWNYPPLVAYKPDIVVVESFAYNHWGAELSDLNRQWLAIARIIDTLRSYSPDTQIILASTISPNAEIFGDGILNWPKNLKWDGAITTKAYLQNLINFATSQGYPLADAYTASLNADGQGEIKYINPVDHLHPSEEGKMLYAQKIAETIKKYNMIPVAPR</sequence>
<dbReference type="InterPro" id="IPR036514">
    <property type="entry name" value="SGNH_hydro_sf"/>
</dbReference>
<protein>
    <recommendedName>
        <fullName evidence="4">SGNH hydrolase-type esterase domain-containing protein</fullName>
    </recommendedName>
</protein>
<reference evidence="2 3" key="1">
    <citation type="journal article" date="2015" name="Nature">
        <title>rRNA introns, odd ribosomes, and small enigmatic genomes across a large radiation of phyla.</title>
        <authorList>
            <person name="Brown C.T."/>
            <person name="Hug L.A."/>
            <person name="Thomas B.C."/>
            <person name="Sharon I."/>
            <person name="Castelle C.J."/>
            <person name="Singh A."/>
            <person name="Wilkins M.J."/>
            <person name="Williams K.H."/>
            <person name="Banfield J.F."/>
        </authorList>
    </citation>
    <scope>NUCLEOTIDE SEQUENCE [LARGE SCALE GENOMIC DNA]</scope>
</reference>
<evidence type="ECO:0000256" key="1">
    <source>
        <dbReference type="SAM" id="SignalP"/>
    </source>
</evidence>
<evidence type="ECO:0008006" key="4">
    <source>
        <dbReference type="Google" id="ProtNLM"/>
    </source>
</evidence>
<comment type="caution">
    <text evidence="2">The sequence shown here is derived from an EMBL/GenBank/DDBJ whole genome shotgun (WGS) entry which is preliminary data.</text>
</comment>
<dbReference type="PANTHER" id="PTHR30383:SF5">
    <property type="entry name" value="SGNH HYDROLASE-TYPE ESTERASE DOMAIN-CONTAINING PROTEIN"/>
    <property type="match status" value="1"/>
</dbReference>
<proteinExistence type="predicted"/>
<feature type="signal peptide" evidence="1">
    <location>
        <begin position="1"/>
        <end position="27"/>
    </location>
</feature>
<dbReference type="GO" id="GO:0004622">
    <property type="term" value="F:phosphatidylcholine lysophospholipase activity"/>
    <property type="evidence" value="ECO:0007669"/>
    <property type="project" value="TreeGrafter"/>
</dbReference>
<organism evidence="2 3">
    <name type="scientific">Candidatus Gottesmanbacteria bacterium GW2011_GWA2_43_14</name>
    <dbReference type="NCBI Taxonomy" id="1618443"/>
    <lineage>
        <taxon>Bacteria</taxon>
        <taxon>Candidatus Gottesmaniibacteriota</taxon>
    </lineage>
</organism>
<name>A0A0G1DDQ6_9BACT</name>
<dbReference type="AlphaFoldDB" id="A0A0G1DDQ6"/>
<gene>
    <name evidence="2" type="ORF">UV73_C0014G0014</name>
</gene>
<dbReference type="Gene3D" id="3.40.50.1110">
    <property type="entry name" value="SGNH hydrolase"/>
    <property type="match status" value="1"/>
</dbReference>
<dbReference type="EMBL" id="LCFP01000014">
    <property type="protein sequence ID" value="KKS95737.1"/>
    <property type="molecule type" value="Genomic_DNA"/>
</dbReference>
<accession>A0A0G1DDQ6</accession>
<evidence type="ECO:0000313" key="3">
    <source>
        <dbReference type="Proteomes" id="UP000034894"/>
    </source>
</evidence>
<keyword evidence="1" id="KW-0732">Signal</keyword>
<dbReference type="SUPFAM" id="SSF52266">
    <property type="entry name" value="SGNH hydrolase"/>
    <property type="match status" value="1"/>
</dbReference>
<dbReference type="PANTHER" id="PTHR30383">
    <property type="entry name" value="THIOESTERASE 1/PROTEASE 1/LYSOPHOSPHOLIPASE L1"/>
    <property type="match status" value="1"/>
</dbReference>
<dbReference type="CDD" id="cd00229">
    <property type="entry name" value="SGNH_hydrolase"/>
    <property type="match status" value="1"/>
</dbReference>
<dbReference type="Proteomes" id="UP000034894">
    <property type="component" value="Unassembled WGS sequence"/>
</dbReference>
<dbReference type="STRING" id="1618443.UV73_C0014G0014"/>
<evidence type="ECO:0000313" key="2">
    <source>
        <dbReference type="EMBL" id="KKS95737.1"/>
    </source>
</evidence>
<feature type="chain" id="PRO_5002536478" description="SGNH hydrolase-type esterase domain-containing protein" evidence="1">
    <location>
        <begin position="28"/>
        <end position="351"/>
    </location>
</feature>
<dbReference type="InterPro" id="IPR051532">
    <property type="entry name" value="Ester_Hydrolysis_Enzymes"/>
</dbReference>